<evidence type="ECO:0000256" key="1">
    <source>
        <dbReference type="ARBA" id="ARBA00003741"/>
    </source>
</evidence>
<comment type="pathway">
    <text evidence="2 9">Amine and polyamine biosynthesis; ectoine biosynthesis; L-ectoine from L-aspartate 4-semialdehyde: step 2/3.</text>
</comment>
<evidence type="ECO:0000256" key="9">
    <source>
        <dbReference type="RuleBase" id="RU365045"/>
    </source>
</evidence>
<evidence type="ECO:0000256" key="5">
    <source>
        <dbReference type="ARBA" id="ARBA00017935"/>
    </source>
</evidence>
<dbReference type="AlphaFoldDB" id="A0A7W3LTB4"/>
<evidence type="ECO:0000256" key="6">
    <source>
        <dbReference type="ARBA" id="ARBA00022679"/>
    </source>
</evidence>
<evidence type="ECO:0000256" key="3">
    <source>
        <dbReference type="ARBA" id="ARBA00010712"/>
    </source>
</evidence>
<dbReference type="Proteomes" id="UP000572680">
    <property type="component" value="Unassembled WGS sequence"/>
</dbReference>
<evidence type="ECO:0000256" key="2">
    <source>
        <dbReference type="ARBA" id="ARBA00004978"/>
    </source>
</evidence>
<evidence type="ECO:0000313" key="12">
    <source>
        <dbReference type="Proteomes" id="UP000572680"/>
    </source>
</evidence>
<reference evidence="11 12" key="1">
    <citation type="submission" date="2020-08" db="EMBL/GenBank/DDBJ databases">
        <title>Genomic Encyclopedia of Type Strains, Phase IV (KMG-IV): sequencing the most valuable type-strain genomes for metagenomic binning, comparative biology and taxonomic classification.</title>
        <authorList>
            <person name="Goeker M."/>
        </authorList>
    </citation>
    <scope>NUCLEOTIDE SEQUENCE [LARGE SCALE GENOMIC DNA]</scope>
    <source>
        <strain evidence="11 12">DSM 44197</strain>
    </source>
</reference>
<dbReference type="EMBL" id="JACJIA010000007">
    <property type="protein sequence ID" value="MBA8953885.1"/>
    <property type="molecule type" value="Genomic_DNA"/>
</dbReference>
<dbReference type="NCBIfam" id="TIGR02406">
    <property type="entry name" value="ectoine_EctA"/>
    <property type="match status" value="1"/>
</dbReference>
<gene>
    <name evidence="9" type="primary">ectA</name>
    <name evidence="11" type="ORF">HNR61_005538</name>
</gene>
<comment type="function">
    <text evidence="1 9">Catalyzes the acetylation of L-2,4-diaminobutyrate (DABA) to gamma-N-acetyl-alpha,gamma-diaminobutyric acid (ADABA) with acetyl coenzyme A.</text>
</comment>
<dbReference type="Gene3D" id="3.40.630.30">
    <property type="match status" value="1"/>
</dbReference>
<protein>
    <recommendedName>
        <fullName evidence="5 9">L-2,4-diaminobutyric acid acetyltransferase</fullName>
        <shortName evidence="9">DABA acetyltransferase</shortName>
        <ecNumber evidence="4 9">2.3.1.178</ecNumber>
    </recommendedName>
</protein>
<dbReference type="InterPro" id="IPR012772">
    <property type="entry name" value="Ectoine_EctA"/>
</dbReference>
<sequence>MARDSRVLDVNSPYSYTLWCRDFADTSVVADDGGRPCGFVTGYRRPDAPDTLFIWQVAVDASHRGRGLARRMLDELAARTRGQGIRWVEATVTPDNAPSAAMFSSFARDHGCGLTRTRLFGREHLAGDHEPEVLFRIGPLPVR</sequence>
<dbReference type="CDD" id="cd04301">
    <property type="entry name" value="NAT_SF"/>
    <property type="match status" value="1"/>
</dbReference>
<dbReference type="GO" id="GO:0019491">
    <property type="term" value="P:ectoine biosynthetic process"/>
    <property type="evidence" value="ECO:0007669"/>
    <property type="project" value="UniProtKB-UniPathway"/>
</dbReference>
<dbReference type="Pfam" id="PF00583">
    <property type="entry name" value="Acetyltransf_1"/>
    <property type="match status" value="1"/>
</dbReference>
<feature type="domain" description="N-acetyltransferase" evidence="10">
    <location>
        <begin position="1"/>
        <end position="137"/>
    </location>
</feature>
<comment type="similarity">
    <text evidence="3 9">Belongs to the acetyltransferase family. EctA subfamily.</text>
</comment>
<organism evidence="11 12">
    <name type="scientific">Actinomadura namibiensis</name>
    <dbReference type="NCBI Taxonomy" id="182080"/>
    <lineage>
        <taxon>Bacteria</taxon>
        <taxon>Bacillati</taxon>
        <taxon>Actinomycetota</taxon>
        <taxon>Actinomycetes</taxon>
        <taxon>Streptosporangiales</taxon>
        <taxon>Thermomonosporaceae</taxon>
        <taxon>Actinomadura</taxon>
    </lineage>
</organism>
<name>A0A7W3LTB4_ACTNM</name>
<comment type="catalytic activity">
    <reaction evidence="8 9">
        <text>L-2,4-diaminobutanoate + acetyl-CoA = (2S)-4-acetamido-2-aminobutanoate + CoA + H(+)</text>
        <dbReference type="Rhea" id="RHEA:16901"/>
        <dbReference type="ChEBI" id="CHEBI:15378"/>
        <dbReference type="ChEBI" id="CHEBI:57287"/>
        <dbReference type="ChEBI" id="CHEBI:57288"/>
        <dbReference type="ChEBI" id="CHEBI:58761"/>
        <dbReference type="ChEBI" id="CHEBI:58929"/>
        <dbReference type="EC" id="2.3.1.178"/>
    </reaction>
</comment>
<evidence type="ECO:0000313" key="11">
    <source>
        <dbReference type="EMBL" id="MBA8953885.1"/>
    </source>
</evidence>
<dbReference type="GO" id="GO:0033816">
    <property type="term" value="F:diaminobutyrate acetyltransferase activity"/>
    <property type="evidence" value="ECO:0007669"/>
    <property type="project" value="UniProtKB-EC"/>
</dbReference>
<evidence type="ECO:0000256" key="7">
    <source>
        <dbReference type="ARBA" id="ARBA00023315"/>
    </source>
</evidence>
<keyword evidence="12" id="KW-1185">Reference proteome</keyword>
<accession>A0A7W3LTB4</accession>
<evidence type="ECO:0000256" key="4">
    <source>
        <dbReference type="ARBA" id="ARBA00012355"/>
    </source>
</evidence>
<evidence type="ECO:0000256" key="8">
    <source>
        <dbReference type="ARBA" id="ARBA00048924"/>
    </source>
</evidence>
<dbReference type="EC" id="2.3.1.178" evidence="4 9"/>
<proteinExistence type="inferred from homology"/>
<evidence type="ECO:0000259" key="10">
    <source>
        <dbReference type="PROSITE" id="PS51186"/>
    </source>
</evidence>
<comment type="caution">
    <text evidence="11">The sequence shown here is derived from an EMBL/GenBank/DDBJ whole genome shotgun (WGS) entry which is preliminary data.</text>
</comment>
<dbReference type="SUPFAM" id="SSF55729">
    <property type="entry name" value="Acyl-CoA N-acyltransferases (Nat)"/>
    <property type="match status" value="1"/>
</dbReference>
<dbReference type="InterPro" id="IPR000182">
    <property type="entry name" value="GNAT_dom"/>
</dbReference>
<dbReference type="InterPro" id="IPR016181">
    <property type="entry name" value="Acyl_CoA_acyltransferase"/>
</dbReference>
<dbReference type="UniPathway" id="UPA00067">
    <property type="reaction ID" value="UER00122"/>
</dbReference>
<keyword evidence="6 9" id="KW-0808">Transferase</keyword>
<keyword evidence="7 9" id="KW-0012">Acyltransferase</keyword>
<dbReference type="PROSITE" id="PS51186">
    <property type="entry name" value="GNAT"/>
    <property type="match status" value="1"/>
</dbReference>